<protein>
    <recommendedName>
        <fullName evidence="4 12">4-hydroxy-tetrahydrodipicolinate synthase</fullName>
        <shortName evidence="12">HTPA synthase</shortName>
        <ecNumber evidence="4 12">4.3.3.7</ecNumber>
    </recommendedName>
</protein>
<comment type="similarity">
    <text evidence="3 12 13">Belongs to the DapA family.</text>
</comment>
<keyword evidence="5 12" id="KW-0963">Cytoplasm</keyword>
<feature type="site" description="Part of a proton relay during catalysis" evidence="12">
    <location>
        <position position="45"/>
    </location>
</feature>
<keyword evidence="9 12" id="KW-0456">Lyase</keyword>
<sequence length="293" mass="31879">MELKGVFTPLVTPFDADDALHTAALDALIEAQIEAGVGGLIACGTTGEYYTLNETERDKLIRRVVRQVDGRVPVLAGINALNTAEGIRRAEQARDLGCDGLMMSPPAYSLPEQHEILAHFKGVAAATTLPLVLYDFPVRAGVQIEVETVLALAEVDTIVGIKESSGDFSRLLALRDQDLGDFQLICGCDDQAADHLWWGAEAWISGSANLLAAEQVAMVDAARQRDFGAVREQMQAMLPLIRHMEGGGYNQKAKLGVRLRLGIDVGEVRQPLLPLDGNQIKEFQSLIECFDKR</sequence>
<keyword evidence="6 12" id="KW-0028">Amino-acid biosynthesis</keyword>
<dbReference type="Proteomes" id="UP001239019">
    <property type="component" value="Unassembled WGS sequence"/>
</dbReference>
<dbReference type="CDD" id="cd00408">
    <property type="entry name" value="DHDPS-like"/>
    <property type="match status" value="1"/>
</dbReference>
<dbReference type="PANTHER" id="PTHR12128">
    <property type="entry name" value="DIHYDRODIPICOLINATE SYNTHASE"/>
    <property type="match status" value="1"/>
</dbReference>
<dbReference type="HAMAP" id="MF_00418">
    <property type="entry name" value="DapA"/>
    <property type="match status" value="1"/>
</dbReference>
<evidence type="ECO:0000256" key="8">
    <source>
        <dbReference type="ARBA" id="ARBA00023154"/>
    </source>
</evidence>
<evidence type="ECO:0000256" key="2">
    <source>
        <dbReference type="ARBA" id="ARBA00005120"/>
    </source>
</evidence>
<evidence type="ECO:0000256" key="5">
    <source>
        <dbReference type="ARBA" id="ARBA00022490"/>
    </source>
</evidence>
<evidence type="ECO:0000256" key="9">
    <source>
        <dbReference type="ARBA" id="ARBA00023239"/>
    </source>
</evidence>
<comment type="caution">
    <text evidence="14">The sequence shown here is derived from an EMBL/GenBank/DDBJ whole genome shotgun (WGS) entry which is preliminary data.</text>
</comment>
<accession>A0ABU0W3J2</accession>
<comment type="subunit">
    <text evidence="12">Homotetramer; dimer of dimers.</text>
</comment>
<dbReference type="EMBL" id="JAVDDT010000001">
    <property type="protein sequence ID" value="MDQ2068583.1"/>
    <property type="molecule type" value="Genomic_DNA"/>
</dbReference>
<dbReference type="PIRSF" id="PIRSF001365">
    <property type="entry name" value="DHDPS"/>
    <property type="match status" value="1"/>
</dbReference>
<evidence type="ECO:0000256" key="1">
    <source>
        <dbReference type="ARBA" id="ARBA00003294"/>
    </source>
</evidence>
<dbReference type="Pfam" id="PF00701">
    <property type="entry name" value="DHDPS"/>
    <property type="match status" value="1"/>
</dbReference>
<evidence type="ECO:0000256" key="12">
    <source>
        <dbReference type="HAMAP-Rule" id="MF_00418"/>
    </source>
</evidence>
<feature type="binding site" evidence="12">
    <location>
        <position position="46"/>
    </location>
    <ligand>
        <name>pyruvate</name>
        <dbReference type="ChEBI" id="CHEBI:15361"/>
    </ligand>
</feature>
<evidence type="ECO:0000256" key="13">
    <source>
        <dbReference type="PIRNR" id="PIRNR001365"/>
    </source>
</evidence>
<evidence type="ECO:0000256" key="11">
    <source>
        <dbReference type="ARBA" id="ARBA00047836"/>
    </source>
</evidence>
<comment type="caution">
    <text evidence="12">Was originally thought to be a dihydrodipicolinate synthase (DHDPS), catalyzing the condensation of (S)-aspartate-beta-semialdehyde [(S)-ASA] and pyruvate to dihydrodipicolinate (DHDP). However, it was shown in E.coli that the product of the enzymatic reaction is not dihydrodipicolinate but in fact (4S)-4-hydroxy-2,3,4,5-tetrahydro-(2S)-dipicolinic acid (HTPA), and that the consecutive dehydration reaction leading to DHDP is not spontaneous but catalyzed by DapB.</text>
</comment>
<dbReference type="RefSeq" id="WP_306727065.1">
    <property type="nucleotide sequence ID" value="NZ_JAVDDT010000001.1"/>
</dbReference>
<keyword evidence="7 12" id="KW-0220">Diaminopimelate biosynthesis</keyword>
<dbReference type="InterPro" id="IPR013785">
    <property type="entry name" value="Aldolase_TIM"/>
</dbReference>
<dbReference type="SUPFAM" id="SSF51569">
    <property type="entry name" value="Aldolase"/>
    <property type="match status" value="1"/>
</dbReference>
<dbReference type="InterPro" id="IPR002220">
    <property type="entry name" value="DapA-like"/>
</dbReference>
<dbReference type="PROSITE" id="PS00666">
    <property type="entry name" value="DHDPS_2"/>
    <property type="match status" value="1"/>
</dbReference>
<gene>
    <name evidence="12 14" type="primary">dapA</name>
    <name evidence="14" type="ORF">RBH19_01690</name>
</gene>
<keyword evidence="10 12" id="KW-0704">Schiff base</keyword>
<dbReference type="NCBIfam" id="TIGR00674">
    <property type="entry name" value="dapA"/>
    <property type="match status" value="1"/>
</dbReference>
<comment type="pathway">
    <text evidence="2 12">Amino-acid biosynthesis; L-lysine biosynthesis via DAP pathway; (S)-tetrahydrodipicolinate from L-aspartate: step 3/4.</text>
</comment>
<evidence type="ECO:0000313" key="14">
    <source>
        <dbReference type="EMBL" id="MDQ2068583.1"/>
    </source>
</evidence>
<evidence type="ECO:0000313" key="15">
    <source>
        <dbReference type="Proteomes" id="UP001239019"/>
    </source>
</evidence>
<keyword evidence="8 12" id="KW-0457">Lysine biosynthesis</keyword>
<feature type="active site" description="Proton donor/acceptor" evidence="12">
    <location>
        <position position="134"/>
    </location>
</feature>
<dbReference type="Gene3D" id="3.20.20.70">
    <property type="entry name" value="Aldolase class I"/>
    <property type="match status" value="1"/>
</dbReference>
<comment type="subcellular location">
    <subcellularLocation>
        <location evidence="12">Cytoplasm</location>
    </subcellularLocation>
</comment>
<comment type="function">
    <text evidence="1 12">Catalyzes the condensation of (S)-aspartate-beta-semialdehyde [(S)-ASA] and pyruvate to 4-hydroxy-tetrahydrodipicolinate (HTPA).</text>
</comment>
<evidence type="ECO:0000256" key="3">
    <source>
        <dbReference type="ARBA" id="ARBA00007592"/>
    </source>
</evidence>
<dbReference type="PANTHER" id="PTHR12128:SF66">
    <property type="entry name" value="4-HYDROXY-2-OXOGLUTARATE ALDOLASE, MITOCHONDRIAL"/>
    <property type="match status" value="1"/>
</dbReference>
<dbReference type="SMART" id="SM01130">
    <property type="entry name" value="DHDPS"/>
    <property type="match status" value="1"/>
</dbReference>
<proteinExistence type="inferred from homology"/>
<dbReference type="EC" id="4.3.3.7" evidence="4 12"/>
<dbReference type="InterPro" id="IPR020625">
    <property type="entry name" value="Schiff_base-form_aldolases_AS"/>
</dbReference>
<dbReference type="GO" id="GO:0008840">
    <property type="term" value="F:4-hydroxy-tetrahydrodipicolinate synthase activity"/>
    <property type="evidence" value="ECO:0007669"/>
    <property type="project" value="UniProtKB-EC"/>
</dbReference>
<keyword evidence="15" id="KW-1185">Reference proteome</keyword>
<feature type="active site" description="Schiff-base intermediate with substrate" evidence="12">
    <location>
        <position position="162"/>
    </location>
</feature>
<comment type="catalytic activity">
    <reaction evidence="11 12">
        <text>L-aspartate 4-semialdehyde + pyruvate = (2S,4S)-4-hydroxy-2,3,4,5-tetrahydrodipicolinate + H2O + H(+)</text>
        <dbReference type="Rhea" id="RHEA:34171"/>
        <dbReference type="ChEBI" id="CHEBI:15361"/>
        <dbReference type="ChEBI" id="CHEBI:15377"/>
        <dbReference type="ChEBI" id="CHEBI:15378"/>
        <dbReference type="ChEBI" id="CHEBI:67139"/>
        <dbReference type="ChEBI" id="CHEBI:537519"/>
        <dbReference type="EC" id="4.3.3.7"/>
    </reaction>
</comment>
<evidence type="ECO:0000256" key="10">
    <source>
        <dbReference type="ARBA" id="ARBA00023270"/>
    </source>
</evidence>
<evidence type="ECO:0000256" key="4">
    <source>
        <dbReference type="ARBA" id="ARBA00012086"/>
    </source>
</evidence>
<organism evidence="14 15">
    <name type="scientific">Natronospira bacteriovora</name>
    <dbReference type="NCBI Taxonomy" id="3069753"/>
    <lineage>
        <taxon>Bacteria</taxon>
        <taxon>Pseudomonadati</taxon>
        <taxon>Pseudomonadota</taxon>
        <taxon>Gammaproteobacteria</taxon>
        <taxon>Natronospirales</taxon>
        <taxon>Natronospiraceae</taxon>
        <taxon>Natronospira</taxon>
    </lineage>
</organism>
<name>A0ABU0W3J2_9GAMM</name>
<feature type="site" description="Part of a proton relay during catalysis" evidence="12">
    <location>
        <position position="108"/>
    </location>
</feature>
<evidence type="ECO:0000256" key="6">
    <source>
        <dbReference type="ARBA" id="ARBA00022605"/>
    </source>
</evidence>
<feature type="binding site" evidence="12">
    <location>
        <position position="204"/>
    </location>
    <ligand>
        <name>pyruvate</name>
        <dbReference type="ChEBI" id="CHEBI:15361"/>
    </ligand>
</feature>
<dbReference type="InterPro" id="IPR005263">
    <property type="entry name" value="DapA"/>
</dbReference>
<evidence type="ECO:0000256" key="7">
    <source>
        <dbReference type="ARBA" id="ARBA00022915"/>
    </source>
</evidence>
<reference evidence="14 15" key="1">
    <citation type="submission" date="2023-08" db="EMBL/GenBank/DDBJ databases">
        <title>Whole-genome sequencing of halo(alkali)philic microorganisms from hypersaline lakes.</title>
        <authorList>
            <person name="Sorokin D.Y."/>
            <person name="Abbas B."/>
            <person name="Merkel A.Y."/>
        </authorList>
    </citation>
    <scope>NUCLEOTIDE SEQUENCE [LARGE SCALE GENOMIC DNA]</scope>
    <source>
        <strain evidence="14 15">AB-CW4</strain>
    </source>
</reference>
<dbReference type="PRINTS" id="PR00146">
    <property type="entry name" value="DHPICSNTHASE"/>
</dbReference>